<dbReference type="SUPFAM" id="SSF51215">
    <property type="entry name" value="Regulatory protein AraC"/>
    <property type="match status" value="1"/>
</dbReference>
<comment type="caution">
    <text evidence="3">The sequence shown here is derived from an EMBL/GenBank/DDBJ whole genome shotgun (WGS) entry which is preliminary data.</text>
</comment>
<evidence type="ECO:0000313" key="4">
    <source>
        <dbReference type="Proteomes" id="UP000261739"/>
    </source>
</evidence>
<dbReference type="Pfam" id="PF02311">
    <property type="entry name" value="AraC_binding"/>
    <property type="match status" value="1"/>
</dbReference>
<dbReference type="InterPro" id="IPR003313">
    <property type="entry name" value="AraC-bd"/>
</dbReference>
<keyword evidence="1" id="KW-0238">DNA-binding</keyword>
<protein>
    <submittedName>
        <fullName evidence="3">AraC family transcriptional regulator</fullName>
    </submittedName>
</protein>
<dbReference type="GO" id="GO:0006355">
    <property type="term" value="P:regulation of DNA-templated transcription"/>
    <property type="evidence" value="ECO:0007669"/>
    <property type="project" value="InterPro"/>
</dbReference>
<dbReference type="InterPro" id="IPR014710">
    <property type="entry name" value="RmlC-like_jellyroll"/>
</dbReference>
<dbReference type="Gene3D" id="2.60.120.10">
    <property type="entry name" value="Jelly Rolls"/>
    <property type="match status" value="1"/>
</dbReference>
<accession>A0A3D4T1N4</accession>
<organism evidence="3 4">
    <name type="scientific">Corynebacterium nuruki</name>
    <dbReference type="NCBI Taxonomy" id="1032851"/>
    <lineage>
        <taxon>Bacteria</taxon>
        <taxon>Bacillati</taxon>
        <taxon>Actinomycetota</taxon>
        <taxon>Actinomycetes</taxon>
        <taxon>Mycobacteriales</taxon>
        <taxon>Corynebacteriaceae</taxon>
        <taxon>Corynebacterium</taxon>
    </lineage>
</organism>
<feature type="domain" description="AraC-type arabinose-binding/dimerisation" evidence="2">
    <location>
        <begin position="33"/>
        <end position="86"/>
    </location>
</feature>
<evidence type="ECO:0000256" key="1">
    <source>
        <dbReference type="ARBA" id="ARBA00023125"/>
    </source>
</evidence>
<evidence type="ECO:0000313" key="3">
    <source>
        <dbReference type="EMBL" id="HCT15454.1"/>
    </source>
</evidence>
<proteinExistence type="predicted"/>
<evidence type="ECO:0000259" key="2">
    <source>
        <dbReference type="Pfam" id="PF02311"/>
    </source>
</evidence>
<reference evidence="3 4" key="1">
    <citation type="journal article" date="2018" name="Nat. Biotechnol.">
        <title>A standardized bacterial taxonomy based on genome phylogeny substantially revises the tree of life.</title>
        <authorList>
            <person name="Parks D.H."/>
            <person name="Chuvochina M."/>
            <person name="Waite D.W."/>
            <person name="Rinke C."/>
            <person name="Skarshewski A."/>
            <person name="Chaumeil P.A."/>
            <person name="Hugenholtz P."/>
        </authorList>
    </citation>
    <scope>NUCLEOTIDE SEQUENCE [LARGE SCALE GENOMIC DNA]</scope>
    <source>
        <strain evidence="3">UBA11247</strain>
    </source>
</reference>
<feature type="non-terminal residue" evidence="3">
    <location>
        <position position="91"/>
    </location>
</feature>
<dbReference type="Proteomes" id="UP000261739">
    <property type="component" value="Unassembled WGS sequence"/>
</dbReference>
<gene>
    <name evidence="3" type="ORF">DIW82_11915</name>
</gene>
<dbReference type="GO" id="GO:0003677">
    <property type="term" value="F:DNA binding"/>
    <property type="evidence" value="ECO:0007669"/>
    <property type="project" value="UniProtKB-KW"/>
</dbReference>
<dbReference type="STRING" id="863239.GCA_000213935_01082"/>
<dbReference type="EMBL" id="DQID01000306">
    <property type="protein sequence ID" value="HCT15454.1"/>
    <property type="molecule type" value="Genomic_DNA"/>
</dbReference>
<name>A0A3D4T1N4_9CORY</name>
<dbReference type="AlphaFoldDB" id="A0A3D4T1N4"/>
<sequence>MDTAETRRLPMYGAGELTFPVLAFGNDEFFDRDTHWEEHSHPTHELLWNETGAGTAFIGRRAWPVTGRVALWIPAGTPHTGRTPAGSRQRA</sequence>
<dbReference type="InterPro" id="IPR037923">
    <property type="entry name" value="HTH-like"/>
</dbReference>